<dbReference type="GO" id="GO:0051262">
    <property type="term" value="P:protein tetramerization"/>
    <property type="evidence" value="ECO:0007669"/>
    <property type="project" value="InterPro"/>
</dbReference>
<reference evidence="7 8" key="1">
    <citation type="submission" date="2016-10" db="EMBL/GenBank/DDBJ databases">
        <authorList>
            <person name="de Groot N.N."/>
        </authorList>
    </citation>
    <scope>NUCLEOTIDE SEQUENCE [LARGE SCALE GENOMIC DNA]</scope>
    <source>
        <strain evidence="7 8">DSM 15345</strain>
    </source>
</reference>
<dbReference type="HAMAP" id="MF_00821">
    <property type="entry name" value="SecB"/>
    <property type="match status" value="1"/>
</dbReference>
<protein>
    <recommendedName>
        <fullName evidence="6">Protein-export protein SecB</fullName>
    </recommendedName>
</protein>
<dbReference type="STRING" id="89524.SAMN05444370_10562"/>
<dbReference type="InterPro" id="IPR003708">
    <property type="entry name" value="SecB"/>
</dbReference>
<gene>
    <name evidence="6" type="primary">secB</name>
    <name evidence="7" type="ORF">SAMN05444370_10562</name>
</gene>
<dbReference type="NCBIfam" id="NF004392">
    <property type="entry name" value="PRK05751.1-3"/>
    <property type="match status" value="1"/>
</dbReference>
<evidence type="ECO:0000256" key="1">
    <source>
        <dbReference type="ARBA" id="ARBA00009990"/>
    </source>
</evidence>
<evidence type="ECO:0000313" key="8">
    <source>
        <dbReference type="Proteomes" id="UP000198703"/>
    </source>
</evidence>
<comment type="subunit">
    <text evidence="6">Homotetramer, a dimer of dimers. One homotetramer interacts with 1 SecA dimer.</text>
</comment>
<evidence type="ECO:0000256" key="2">
    <source>
        <dbReference type="ARBA" id="ARBA00022448"/>
    </source>
</evidence>
<keyword evidence="2 6" id="KW-0813">Transport</keyword>
<evidence type="ECO:0000256" key="5">
    <source>
        <dbReference type="ARBA" id="ARBA00023186"/>
    </source>
</evidence>
<dbReference type="PRINTS" id="PR01594">
    <property type="entry name" value="SECBCHAPRONE"/>
</dbReference>
<proteinExistence type="inferred from homology"/>
<dbReference type="GO" id="GO:0006457">
    <property type="term" value="P:protein folding"/>
    <property type="evidence" value="ECO:0007669"/>
    <property type="project" value="UniProtKB-UniRule"/>
</dbReference>
<sequence length="163" mass="17714">MADSIPNGGAQPQQLNPQVSLLAQYVRDLSFENVAAQKGGAQDGRPDIKVGVNLDASPRGDDRYEVTMKLNAKATAGDATVFAVELDYAGVFTVTGVPETHLRPFLLIECPRILFPFARRVMADVTRDGGFPPLMLDLIDFAQIYKQELERRRAAQAAAPAQA</sequence>
<dbReference type="GO" id="GO:0005737">
    <property type="term" value="C:cytoplasm"/>
    <property type="evidence" value="ECO:0007669"/>
    <property type="project" value="UniProtKB-SubCell"/>
</dbReference>
<dbReference type="OrthoDB" id="9795145at2"/>
<keyword evidence="3 6" id="KW-0653">Protein transport</keyword>
<keyword evidence="6" id="KW-0963">Cytoplasm</keyword>
<dbReference type="PANTHER" id="PTHR36918">
    <property type="match status" value="1"/>
</dbReference>
<dbReference type="Proteomes" id="UP000198703">
    <property type="component" value="Unassembled WGS sequence"/>
</dbReference>
<comment type="function">
    <text evidence="6">One of the proteins required for the normal export of preproteins out of the cell cytoplasm. It is a molecular chaperone that binds to a subset of precursor proteins, maintaining them in a translocation-competent state. It also specifically binds to its receptor SecA.</text>
</comment>
<evidence type="ECO:0000256" key="3">
    <source>
        <dbReference type="ARBA" id="ARBA00022927"/>
    </source>
</evidence>
<dbReference type="Pfam" id="PF02556">
    <property type="entry name" value="SecB"/>
    <property type="match status" value="1"/>
</dbReference>
<keyword evidence="4 6" id="KW-0811">Translocation</keyword>
<dbReference type="SUPFAM" id="SSF54611">
    <property type="entry name" value="SecB-like"/>
    <property type="match status" value="1"/>
</dbReference>
<comment type="similarity">
    <text evidence="1 6">Belongs to the SecB family.</text>
</comment>
<dbReference type="GO" id="GO:0015031">
    <property type="term" value="P:protein transport"/>
    <property type="evidence" value="ECO:0007669"/>
    <property type="project" value="UniProtKB-UniRule"/>
</dbReference>
<evidence type="ECO:0000256" key="4">
    <source>
        <dbReference type="ARBA" id="ARBA00023010"/>
    </source>
</evidence>
<dbReference type="AlphaFoldDB" id="A0A1H4B7X4"/>
<dbReference type="Gene3D" id="3.10.420.10">
    <property type="entry name" value="SecB-like"/>
    <property type="match status" value="1"/>
</dbReference>
<dbReference type="PANTHER" id="PTHR36918:SF1">
    <property type="entry name" value="PROTEIN-EXPORT PROTEIN SECB"/>
    <property type="match status" value="1"/>
</dbReference>
<dbReference type="EMBL" id="FNQM01000005">
    <property type="protein sequence ID" value="SEA44144.1"/>
    <property type="molecule type" value="Genomic_DNA"/>
</dbReference>
<accession>A0A1H4B7X4</accession>
<evidence type="ECO:0000313" key="7">
    <source>
        <dbReference type="EMBL" id="SEA44144.1"/>
    </source>
</evidence>
<comment type="subcellular location">
    <subcellularLocation>
        <location evidence="6">Cytoplasm</location>
    </subcellularLocation>
</comment>
<keyword evidence="8" id="KW-1185">Reference proteome</keyword>
<organism evidence="7 8">
    <name type="scientific">Rubrimonas cliftonensis</name>
    <dbReference type="NCBI Taxonomy" id="89524"/>
    <lineage>
        <taxon>Bacteria</taxon>
        <taxon>Pseudomonadati</taxon>
        <taxon>Pseudomonadota</taxon>
        <taxon>Alphaproteobacteria</taxon>
        <taxon>Rhodobacterales</taxon>
        <taxon>Paracoccaceae</taxon>
        <taxon>Rubrimonas</taxon>
    </lineage>
</organism>
<evidence type="ECO:0000256" key="6">
    <source>
        <dbReference type="HAMAP-Rule" id="MF_00821"/>
    </source>
</evidence>
<dbReference type="NCBIfam" id="TIGR00809">
    <property type="entry name" value="secB"/>
    <property type="match status" value="1"/>
</dbReference>
<name>A0A1H4B7X4_9RHOB</name>
<dbReference type="RefSeq" id="WP_093252878.1">
    <property type="nucleotide sequence ID" value="NZ_FNQM01000005.1"/>
</dbReference>
<dbReference type="GO" id="GO:0051082">
    <property type="term" value="F:unfolded protein binding"/>
    <property type="evidence" value="ECO:0007669"/>
    <property type="project" value="InterPro"/>
</dbReference>
<keyword evidence="5 6" id="KW-0143">Chaperone</keyword>
<dbReference type="InterPro" id="IPR035958">
    <property type="entry name" value="SecB-like_sf"/>
</dbReference>